<comment type="caution">
    <text evidence="1">The sequence shown here is derived from an EMBL/GenBank/DDBJ whole genome shotgun (WGS) entry which is preliminary data.</text>
</comment>
<dbReference type="EMBL" id="JPQZ01000071">
    <property type="protein sequence ID" value="KKO74438.1"/>
    <property type="molecule type" value="Genomic_DNA"/>
</dbReference>
<dbReference type="AlphaFoldDB" id="A0A0F9WN57"/>
<dbReference type="RefSeq" id="XP_024330180.1">
    <property type="nucleotide sequence ID" value="XM_024476330.1"/>
</dbReference>
<evidence type="ECO:0000313" key="2">
    <source>
        <dbReference type="Proteomes" id="UP000034350"/>
    </source>
</evidence>
<gene>
    <name evidence="1" type="ORF">AAJ76_710001534</name>
</gene>
<accession>A0A0F9WN57</accession>
<name>A0A0F9WN57_9MICR</name>
<proteinExistence type="predicted"/>
<keyword evidence="2" id="KW-1185">Reference proteome</keyword>
<sequence>MGLFNICHLYSKHAKAVNLMLLIGVSTSYITCTDNYYCFTNITFFSLNWNLSRLM</sequence>
<reference evidence="1 2" key="1">
    <citation type="journal article" date="2015" name="Environ. Microbiol.">
        <title>Genome analyses suggest the presence of polyploidy and recent human-driven expansions in eight global populations of the honeybee pathogen Nosema ceranae.</title>
        <authorList>
            <person name="Pelin A."/>
            <person name="Selman M."/>
            <person name="Aris-Brosou S."/>
            <person name="Farinelli L."/>
            <person name="Corradi N."/>
        </authorList>
    </citation>
    <scope>NUCLEOTIDE SEQUENCE [LARGE SCALE GENOMIC DNA]</scope>
    <source>
        <strain evidence="1 2">PA08 1199</strain>
    </source>
</reference>
<dbReference type="VEuPathDB" id="MicrosporidiaDB:AAJ76_710001534"/>
<organism evidence="1 2">
    <name type="scientific">Vairimorpha ceranae</name>
    <dbReference type="NCBI Taxonomy" id="40302"/>
    <lineage>
        <taxon>Eukaryota</taxon>
        <taxon>Fungi</taxon>
        <taxon>Fungi incertae sedis</taxon>
        <taxon>Microsporidia</taxon>
        <taxon>Nosematidae</taxon>
        <taxon>Vairimorpha</taxon>
    </lineage>
</organism>
<protein>
    <submittedName>
        <fullName evidence="1">Uncharacterized protein</fullName>
    </submittedName>
</protein>
<dbReference type="Proteomes" id="UP000034350">
    <property type="component" value="Unassembled WGS sequence"/>
</dbReference>
<evidence type="ECO:0000313" key="1">
    <source>
        <dbReference type="EMBL" id="KKO74438.1"/>
    </source>
</evidence>
<dbReference type="GeneID" id="36321283"/>